<gene>
    <name evidence="1" type="ORF">D8I35_08350</name>
</gene>
<evidence type="ECO:0000313" key="2">
    <source>
        <dbReference type="Proteomes" id="UP000278006"/>
    </source>
</evidence>
<dbReference type="AlphaFoldDB" id="A0A3M6QU14"/>
<reference evidence="1 2" key="1">
    <citation type="submission" date="2018-10" db="EMBL/GenBank/DDBJ databases">
        <title>Draft genome of Cortibacter populi DSM10536.</title>
        <authorList>
            <person name="Bernier A.-M."/>
            <person name="Bernard K."/>
        </authorList>
    </citation>
    <scope>NUCLEOTIDE SEQUENCE [LARGE SCALE GENOMIC DNA]</scope>
    <source>
        <strain evidence="1 2">DSM 105136</strain>
    </source>
</reference>
<proteinExistence type="predicted"/>
<comment type="caution">
    <text evidence="1">The sequence shown here is derived from an EMBL/GenBank/DDBJ whole genome shotgun (WGS) entry which is preliminary data.</text>
</comment>
<name>A0A3M6QU14_9BURK</name>
<keyword evidence="2" id="KW-1185">Reference proteome</keyword>
<dbReference type="EMBL" id="RDQO01000002">
    <property type="protein sequence ID" value="RMX06524.1"/>
    <property type="molecule type" value="Genomic_DNA"/>
</dbReference>
<organism evidence="1 2">
    <name type="scientific">Corticibacter populi</name>
    <dbReference type="NCBI Taxonomy" id="1550736"/>
    <lineage>
        <taxon>Bacteria</taxon>
        <taxon>Pseudomonadati</taxon>
        <taxon>Pseudomonadota</taxon>
        <taxon>Betaproteobacteria</taxon>
        <taxon>Burkholderiales</taxon>
        <taxon>Comamonadaceae</taxon>
        <taxon>Corticibacter</taxon>
    </lineage>
</organism>
<sequence>MTPSLAFLNFGGGDGPPALTGGHPPRVTNLRLYDLETLPGDALQQWRAILVPCHVDQRFLQSRRPHLERYLLNGGTLVVNGHVAYPFLCWLQPFEAAPALGLEGLRVHRAAPHPIFAGVDAEHMTFRRGVAGFYARGANPVPHGALVLNTLGPERLPIDWLLELPGGGRLLVHSGNDLWMFAGGHDSAARILPQLLDWLEEERK</sequence>
<dbReference type="RefSeq" id="WP_122227973.1">
    <property type="nucleotide sequence ID" value="NZ_RDQO01000002.1"/>
</dbReference>
<dbReference type="OrthoDB" id="2583792at2"/>
<protein>
    <submittedName>
        <fullName evidence="1">Uncharacterized protein</fullName>
    </submittedName>
</protein>
<evidence type="ECO:0000313" key="1">
    <source>
        <dbReference type="EMBL" id="RMX06524.1"/>
    </source>
</evidence>
<dbReference type="Proteomes" id="UP000278006">
    <property type="component" value="Unassembled WGS sequence"/>
</dbReference>
<accession>A0A3M6QU14</accession>
<dbReference type="InterPro" id="IPR029062">
    <property type="entry name" value="Class_I_gatase-like"/>
</dbReference>
<dbReference type="SUPFAM" id="SSF52317">
    <property type="entry name" value="Class I glutamine amidotransferase-like"/>
    <property type="match status" value="1"/>
</dbReference>